<gene>
    <name evidence="2" type="ORF">AALO_G00209700</name>
</gene>
<keyword evidence="1" id="KW-0732">Signal</keyword>
<protein>
    <submittedName>
        <fullName evidence="2">Uncharacterized protein</fullName>
    </submittedName>
</protein>
<reference evidence="2" key="1">
    <citation type="submission" date="2020-10" db="EMBL/GenBank/DDBJ databases">
        <title>Chromosome-scale genome assembly of the Allis shad, Alosa alosa.</title>
        <authorList>
            <person name="Margot Z."/>
            <person name="Christophe K."/>
            <person name="Cabau C."/>
            <person name="Louis A."/>
            <person name="Berthelot C."/>
            <person name="Parey E."/>
            <person name="Roest Crollius H."/>
            <person name="Montfort J."/>
            <person name="Robinson-Rechavi M."/>
            <person name="Bucao C."/>
            <person name="Bouchez O."/>
            <person name="Gislard M."/>
            <person name="Lluch J."/>
            <person name="Milhes M."/>
            <person name="Lampietro C."/>
            <person name="Lopez Roques C."/>
            <person name="Donnadieu C."/>
            <person name="Braasch I."/>
            <person name="Desvignes T."/>
            <person name="Postlethwait J."/>
            <person name="Bobe J."/>
            <person name="Guiguen Y."/>
        </authorList>
    </citation>
    <scope>NUCLEOTIDE SEQUENCE</scope>
    <source>
        <strain evidence="2">M-15738</strain>
        <tissue evidence="2">Blood</tissue>
    </source>
</reference>
<evidence type="ECO:0000313" key="3">
    <source>
        <dbReference type="Proteomes" id="UP000823561"/>
    </source>
</evidence>
<name>A0AAV6G3Z2_9TELE</name>
<dbReference type="Proteomes" id="UP000823561">
    <property type="component" value="Chromosome 16"/>
</dbReference>
<comment type="caution">
    <text evidence="2">The sequence shown here is derived from an EMBL/GenBank/DDBJ whole genome shotgun (WGS) entry which is preliminary data.</text>
</comment>
<accession>A0AAV6G3Z2</accession>
<proteinExistence type="predicted"/>
<sequence>MKKEGSNFVLSLLYCAVMCCGSADALVAMHRYSQTRKPKRAKFPEDSDDIISLTDTFQTKTISDSAVRYCPSVTAPISSEASLTSASVGGQVSRTDDTWPQHPLEHITFEPWISFEDMEAYPADSTWPYFPWQIQPPRDPSKVSAMWDDLERFKMERHLADTGKTDCKAN</sequence>
<keyword evidence="3" id="KW-1185">Reference proteome</keyword>
<organism evidence="2 3">
    <name type="scientific">Alosa alosa</name>
    <name type="common">allis shad</name>
    <dbReference type="NCBI Taxonomy" id="278164"/>
    <lineage>
        <taxon>Eukaryota</taxon>
        <taxon>Metazoa</taxon>
        <taxon>Chordata</taxon>
        <taxon>Craniata</taxon>
        <taxon>Vertebrata</taxon>
        <taxon>Euteleostomi</taxon>
        <taxon>Actinopterygii</taxon>
        <taxon>Neopterygii</taxon>
        <taxon>Teleostei</taxon>
        <taxon>Clupei</taxon>
        <taxon>Clupeiformes</taxon>
        <taxon>Clupeoidei</taxon>
        <taxon>Clupeidae</taxon>
        <taxon>Alosa</taxon>
    </lineage>
</organism>
<evidence type="ECO:0000256" key="1">
    <source>
        <dbReference type="SAM" id="SignalP"/>
    </source>
</evidence>
<dbReference type="AlphaFoldDB" id="A0AAV6G3Z2"/>
<dbReference type="EMBL" id="JADWDJ010000016">
    <property type="protein sequence ID" value="KAG5268227.1"/>
    <property type="molecule type" value="Genomic_DNA"/>
</dbReference>
<evidence type="ECO:0000313" key="2">
    <source>
        <dbReference type="EMBL" id="KAG5268227.1"/>
    </source>
</evidence>
<feature type="signal peptide" evidence="1">
    <location>
        <begin position="1"/>
        <end position="25"/>
    </location>
</feature>
<feature type="chain" id="PRO_5043831841" evidence="1">
    <location>
        <begin position="26"/>
        <end position="170"/>
    </location>
</feature>